<dbReference type="Proteomes" id="UP000295509">
    <property type="component" value="Unassembled WGS sequence"/>
</dbReference>
<dbReference type="AlphaFoldDB" id="A0A4R8LHM6"/>
<dbReference type="SUPFAM" id="SSF56300">
    <property type="entry name" value="Metallo-dependent phosphatases"/>
    <property type="match status" value="1"/>
</dbReference>
<dbReference type="InterPro" id="IPR024654">
    <property type="entry name" value="Calcineurin-like_PHP_lpxH"/>
</dbReference>
<dbReference type="GO" id="GO:0046872">
    <property type="term" value="F:metal ion binding"/>
    <property type="evidence" value="ECO:0007669"/>
    <property type="project" value="UniProtKB-KW"/>
</dbReference>
<dbReference type="NCBIfam" id="TIGR00040">
    <property type="entry name" value="yfcE"/>
    <property type="match status" value="1"/>
</dbReference>
<evidence type="ECO:0000313" key="4">
    <source>
        <dbReference type="EMBL" id="TDY42732.1"/>
    </source>
</evidence>
<dbReference type="RefSeq" id="WP_134195184.1">
    <property type="nucleotide sequence ID" value="NZ_JBHLUW010000055.1"/>
</dbReference>
<dbReference type="Pfam" id="PF12850">
    <property type="entry name" value="Metallophos_2"/>
    <property type="match status" value="1"/>
</dbReference>
<evidence type="ECO:0000256" key="2">
    <source>
        <dbReference type="RuleBase" id="RU362039"/>
    </source>
</evidence>
<protein>
    <recommendedName>
        <fullName evidence="2">Phosphoesterase</fullName>
        <ecNumber evidence="2">3.1.4.-</ecNumber>
    </recommendedName>
</protein>
<proteinExistence type="inferred from homology"/>
<dbReference type="EMBL" id="SORE01000020">
    <property type="protein sequence ID" value="TDY42732.1"/>
    <property type="molecule type" value="Genomic_DNA"/>
</dbReference>
<accession>A0A4R8LHM6</accession>
<evidence type="ECO:0000256" key="1">
    <source>
        <dbReference type="ARBA" id="ARBA00008950"/>
    </source>
</evidence>
<gene>
    <name evidence="4" type="ORF">BX592_12095</name>
</gene>
<comment type="cofactor">
    <cofactor evidence="2">
        <name>a divalent metal cation</name>
        <dbReference type="ChEBI" id="CHEBI:60240"/>
    </cofactor>
</comment>
<reference evidence="4 5" key="1">
    <citation type="submission" date="2019-03" db="EMBL/GenBank/DDBJ databases">
        <title>Genomic Encyclopedia of Type Strains, Phase III (KMG-III): the genomes of soil and plant-associated and newly described type strains.</title>
        <authorList>
            <person name="Whitman W."/>
        </authorList>
    </citation>
    <scope>NUCLEOTIDE SEQUENCE [LARGE SCALE GENOMIC DNA]</scope>
    <source>
        <strain evidence="4 5">LMG 29544</strain>
    </source>
</reference>
<evidence type="ECO:0000313" key="5">
    <source>
        <dbReference type="Proteomes" id="UP000295509"/>
    </source>
</evidence>
<dbReference type="OrthoDB" id="9785951at2"/>
<organism evidence="4 5">
    <name type="scientific">Paraburkholderia rhizosphaerae</name>
    <dbReference type="NCBI Taxonomy" id="480658"/>
    <lineage>
        <taxon>Bacteria</taxon>
        <taxon>Pseudomonadati</taxon>
        <taxon>Pseudomonadota</taxon>
        <taxon>Betaproteobacteria</taxon>
        <taxon>Burkholderiales</taxon>
        <taxon>Burkholderiaceae</taxon>
        <taxon>Paraburkholderia</taxon>
    </lineage>
</organism>
<sequence length="166" mass="17483">MAASSSAASFSASSKVARIGLISDTHNLVRPEALRHLIGCDAIIHAGDICEPAVLDALRDIAPVTAVRGNNDFGPWADGLPTHATLTVHDITILVVHDIADVGARREPVRVVVTGHSHQPRIDERDGVLFVNPGSAGPRRFKLPISAGLLLIDGAQVHATLHTLIA</sequence>
<evidence type="ECO:0000259" key="3">
    <source>
        <dbReference type="Pfam" id="PF12850"/>
    </source>
</evidence>
<dbReference type="GO" id="GO:0016787">
    <property type="term" value="F:hydrolase activity"/>
    <property type="evidence" value="ECO:0007669"/>
    <property type="project" value="UniProtKB-UniRule"/>
</dbReference>
<dbReference type="EC" id="3.1.4.-" evidence="2"/>
<keyword evidence="5" id="KW-1185">Reference proteome</keyword>
<feature type="domain" description="Calcineurin-like phosphoesterase" evidence="3">
    <location>
        <begin position="18"/>
        <end position="152"/>
    </location>
</feature>
<dbReference type="Gene3D" id="3.60.21.10">
    <property type="match status" value="1"/>
</dbReference>
<comment type="similarity">
    <text evidence="1 2">Belongs to the metallophosphoesterase superfamily. YfcE family.</text>
</comment>
<dbReference type="InterPro" id="IPR029052">
    <property type="entry name" value="Metallo-depent_PP-like"/>
</dbReference>
<dbReference type="PANTHER" id="PTHR11124">
    <property type="entry name" value="VACUOLAR SORTING PROTEIN VPS29"/>
    <property type="match status" value="1"/>
</dbReference>
<comment type="caution">
    <text evidence="4">The sequence shown here is derived from an EMBL/GenBank/DDBJ whole genome shotgun (WGS) entry which is preliminary data.</text>
</comment>
<name>A0A4R8LHM6_9BURK</name>
<keyword evidence="2" id="KW-0479">Metal-binding</keyword>
<dbReference type="InterPro" id="IPR000979">
    <property type="entry name" value="Phosphodiesterase_MJ0936/Vps29"/>
</dbReference>